<comment type="caution">
    <text evidence="2">The sequence shown here is derived from an EMBL/GenBank/DDBJ whole genome shotgun (WGS) entry which is preliminary data.</text>
</comment>
<dbReference type="InterPro" id="IPR037053">
    <property type="entry name" value="Phage_tail_collar_dom_sf"/>
</dbReference>
<sequence length="176" mass="18695">MSTPFLGEIRMFGFARVPVGWQACDGSLLSIAEYDALYNLLGTTYGGDGQTTFGVPDLRGRLPMHWGTGQGLSPHVAGELAGNESVTLIPNQMPQHTHTFFATPTTADIKTIEPTAELGALGSDTMYATDVTGLTLFNMSSSSTKVAGNTQPHDNTMPTLTVQFCIAVYGVYPSQG</sequence>
<dbReference type="Pfam" id="PF07484">
    <property type="entry name" value="Collar"/>
    <property type="match status" value="1"/>
</dbReference>
<evidence type="ECO:0000313" key="3">
    <source>
        <dbReference type="Proteomes" id="UP000435802"/>
    </source>
</evidence>
<gene>
    <name evidence="2" type="ORF">GR138_27745</name>
</gene>
<evidence type="ECO:0000313" key="2">
    <source>
        <dbReference type="EMBL" id="MXN49000.1"/>
    </source>
</evidence>
<dbReference type="AlphaFoldDB" id="A0A6N8SPX2"/>
<dbReference type="Gene3D" id="3.90.1340.10">
    <property type="entry name" value="Phage tail collar domain"/>
    <property type="match status" value="1"/>
</dbReference>
<protein>
    <submittedName>
        <fullName evidence="2">Phage tail protein</fullName>
    </submittedName>
</protein>
<dbReference type="InterPro" id="IPR011083">
    <property type="entry name" value="Phage_tail_collar_dom"/>
</dbReference>
<feature type="domain" description="Phage tail collar" evidence="1">
    <location>
        <begin position="7"/>
        <end position="63"/>
    </location>
</feature>
<evidence type="ECO:0000259" key="1">
    <source>
        <dbReference type="Pfam" id="PF07484"/>
    </source>
</evidence>
<name>A0A6N8SPX2_9HYPH</name>
<accession>A0A6N8SPX2</accession>
<dbReference type="Proteomes" id="UP000435802">
    <property type="component" value="Unassembled WGS sequence"/>
</dbReference>
<proteinExistence type="predicted"/>
<keyword evidence="3" id="KW-1185">Reference proteome</keyword>
<dbReference type="RefSeq" id="WP_160862480.1">
    <property type="nucleotide sequence ID" value="NZ_WUMK01000014.1"/>
</dbReference>
<organism evidence="2 3">
    <name type="scientific">Shinella kummerowiae</name>
    <dbReference type="NCBI Taxonomy" id="417745"/>
    <lineage>
        <taxon>Bacteria</taxon>
        <taxon>Pseudomonadati</taxon>
        <taxon>Pseudomonadota</taxon>
        <taxon>Alphaproteobacteria</taxon>
        <taxon>Hyphomicrobiales</taxon>
        <taxon>Rhizobiaceae</taxon>
        <taxon>Shinella</taxon>
    </lineage>
</organism>
<dbReference type="EMBL" id="WUMK01000014">
    <property type="protein sequence ID" value="MXN49000.1"/>
    <property type="molecule type" value="Genomic_DNA"/>
</dbReference>
<reference evidence="2 3" key="1">
    <citation type="submission" date="2019-12" db="EMBL/GenBank/DDBJ databases">
        <title>Shinella kummerowiae sp. nov., a symbiotic bacterium isolated from root nodules of the herbal legume Kummerowia stipulacea.</title>
        <authorList>
            <person name="Gao J."/>
        </authorList>
    </citation>
    <scope>NUCLEOTIDE SEQUENCE [LARGE SCALE GENOMIC DNA]</scope>
    <source>
        <strain evidence="2 3">CCBAU 25048</strain>
    </source>
</reference>
<dbReference type="SUPFAM" id="SSF88874">
    <property type="entry name" value="Receptor-binding domain of short tail fibre protein gp12"/>
    <property type="match status" value="1"/>
</dbReference>
<dbReference type="OrthoDB" id="9810174at2"/>